<dbReference type="Proteomes" id="UP000215914">
    <property type="component" value="Unassembled WGS sequence"/>
</dbReference>
<evidence type="ECO:0000313" key="1">
    <source>
        <dbReference type="EMBL" id="KAF5756511.1"/>
    </source>
</evidence>
<evidence type="ECO:0000313" key="2">
    <source>
        <dbReference type="Proteomes" id="UP000215914"/>
    </source>
</evidence>
<gene>
    <name evidence="1" type="ORF">HanXRQr2_Chr17g0815551</name>
</gene>
<accession>A0A9K3DJM2</accession>
<organism evidence="1 2">
    <name type="scientific">Helianthus annuus</name>
    <name type="common">Common sunflower</name>
    <dbReference type="NCBI Taxonomy" id="4232"/>
    <lineage>
        <taxon>Eukaryota</taxon>
        <taxon>Viridiplantae</taxon>
        <taxon>Streptophyta</taxon>
        <taxon>Embryophyta</taxon>
        <taxon>Tracheophyta</taxon>
        <taxon>Spermatophyta</taxon>
        <taxon>Magnoliopsida</taxon>
        <taxon>eudicotyledons</taxon>
        <taxon>Gunneridae</taxon>
        <taxon>Pentapetalae</taxon>
        <taxon>asterids</taxon>
        <taxon>campanulids</taxon>
        <taxon>Asterales</taxon>
        <taxon>Asteraceae</taxon>
        <taxon>Asteroideae</taxon>
        <taxon>Heliantheae alliance</taxon>
        <taxon>Heliantheae</taxon>
        <taxon>Helianthus</taxon>
    </lineage>
</organism>
<dbReference type="Gramene" id="mRNA:HanXRQr2_Chr17g0815551">
    <property type="protein sequence ID" value="CDS:HanXRQr2_Chr17g0815551.1"/>
    <property type="gene ID" value="HanXRQr2_Chr17g0815551"/>
</dbReference>
<proteinExistence type="predicted"/>
<protein>
    <submittedName>
        <fullName evidence="1">Uncharacterized protein</fullName>
    </submittedName>
</protein>
<dbReference type="EMBL" id="MNCJ02000332">
    <property type="protein sequence ID" value="KAF5756511.1"/>
    <property type="molecule type" value="Genomic_DNA"/>
</dbReference>
<sequence length="192" mass="22100">MKLRCSPAKDHQKDSPLKSQGIIKDSSKELCCFTDPEIDRIRHCFPANSAFKPFDPTAKSDFVSNTWVAFPATPFLIGFSYPFPAFTQSFFSLTGMCYIQAMPMMWRVLYTLESIIELEGIELGMSELAELYNIVSHGSHRYLFKHKPGDPHPILKTTKNDTNWKKRFFFVRKDSIPDGKDLPIKWTTHGRI</sequence>
<reference evidence="1" key="1">
    <citation type="journal article" date="2017" name="Nature">
        <title>The sunflower genome provides insights into oil metabolism, flowering and Asterid evolution.</title>
        <authorList>
            <person name="Badouin H."/>
            <person name="Gouzy J."/>
            <person name="Grassa C.J."/>
            <person name="Murat F."/>
            <person name="Staton S.E."/>
            <person name="Cottret L."/>
            <person name="Lelandais-Briere C."/>
            <person name="Owens G.L."/>
            <person name="Carrere S."/>
            <person name="Mayjonade B."/>
            <person name="Legrand L."/>
            <person name="Gill N."/>
            <person name="Kane N.C."/>
            <person name="Bowers J.E."/>
            <person name="Hubner S."/>
            <person name="Bellec A."/>
            <person name="Berard A."/>
            <person name="Berges H."/>
            <person name="Blanchet N."/>
            <person name="Boniface M.C."/>
            <person name="Brunel D."/>
            <person name="Catrice O."/>
            <person name="Chaidir N."/>
            <person name="Claudel C."/>
            <person name="Donnadieu C."/>
            <person name="Faraut T."/>
            <person name="Fievet G."/>
            <person name="Helmstetter N."/>
            <person name="King M."/>
            <person name="Knapp S.J."/>
            <person name="Lai Z."/>
            <person name="Le Paslier M.C."/>
            <person name="Lippi Y."/>
            <person name="Lorenzon L."/>
            <person name="Mandel J.R."/>
            <person name="Marage G."/>
            <person name="Marchand G."/>
            <person name="Marquand E."/>
            <person name="Bret-Mestries E."/>
            <person name="Morien E."/>
            <person name="Nambeesan S."/>
            <person name="Nguyen T."/>
            <person name="Pegot-Espagnet P."/>
            <person name="Pouilly N."/>
            <person name="Raftis F."/>
            <person name="Sallet E."/>
            <person name="Schiex T."/>
            <person name="Thomas J."/>
            <person name="Vandecasteele C."/>
            <person name="Vares D."/>
            <person name="Vear F."/>
            <person name="Vautrin S."/>
            <person name="Crespi M."/>
            <person name="Mangin B."/>
            <person name="Burke J.M."/>
            <person name="Salse J."/>
            <person name="Munos S."/>
            <person name="Vincourt P."/>
            <person name="Rieseberg L.H."/>
            <person name="Langlade N.B."/>
        </authorList>
    </citation>
    <scope>NUCLEOTIDE SEQUENCE</scope>
    <source>
        <tissue evidence="1">Leaves</tissue>
    </source>
</reference>
<dbReference type="AlphaFoldDB" id="A0A9K3DJM2"/>
<name>A0A9K3DJM2_HELAN</name>
<keyword evidence="2" id="KW-1185">Reference proteome</keyword>
<reference evidence="1" key="2">
    <citation type="submission" date="2020-06" db="EMBL/GenBank/DDBJ databases">
        <title>Helianthus annuus Genome sequencing and assembly Release 2.</title>
        <authorList>
            <person name="Gouzy J."/>
            <person name="Langlade N."/>
            <person name="Munos S."/>
        </authorList>
    </citation>
    <scope>NUCLEOTIDE SEQUENCE</scope>
    <source>
        <tissue evidence="1">Leaves</tissue>
    </source>
</reference>
<comment type="caution">
    <text evidence="1">The sequence shown here is derived from an EMBL/GenBank/DDBJ whole genome shotgun (WGS) entry which is preliminary data.</text>
</comment>